<name>A0A8H7BD20_9PLEO</name>
<comment type="caution">
    <text evidence="2">The sequence shown here is derived from an EMBL/GenBank/DDBJ whole genome shotgun (WGS) entry which is preliminary data.</text>
</comment>
<proteinExistence type="predicted"/>
<feature type="compositionally biased region" description="Polar residues" evidence="1">
    <location>
        <begin position="72"/>
        <end position="96"/>
    </location>
</feature>
<dbReference type="Proteomes" id="UP000596902">
    <property type="component" value="Unassembled WGS sequence"/>
</dbReference>
<feature type="region of interest" description="Disordered" evidence="1">
    <location>
        <begin position="114"/>
        <end position="260"/>
    </location>
</feature>
<feature type="region of interest" description="Disordered" evidence="1">
    <location>
        <begin position="1"/>
        <end position="96"/>
    </location>
</feature>
<feature type="compositionally biased region" description="Basic and acidic residues" evidence="1">
    <location>
        <begin position="135"/>
        <end position="161"/>
    </location>
</feature>
<dbReference type="RefSeq" id="XP_038787326.1">
    <property type="nucleotide sequence ID" value="XM_038930376.1"/>
</dbReference>
<keyword evidence="3" id="KW-1185">Reference proteome</keyword>
<gene>
    <name evidence="2" type="ORF">GT037_005329</name>
</gene>
<dbReference type="GeneID" id="62203554"/>
<reference evidence="2" key="1">
    <citation type="submission" date="2020-01" db="EMBL/GenBank/DDBJ databases">
        <authorList>
            <person name="Feng Z.H.Z."/>
        </authorList>
    </citation>
    <scope>NUCLEOTIDE SEQUENCE</scope>
    <source>
        <strain evidence="2">CBS107.38</strain>
    </source>
</reference>
<evidence type="ECO:0000313" key="2">
    <source>
        <dbReference type="EMBL" id="KAF7677117.1"/>
    </source>
</evidence>
<sequence length="260" mass="29118">MPIRNPFRRAGVPEAADEAQRSAPENGFKSTAVSGATPLQVKDPVEYKLSEINDSGVYLPPSPQHEKPTFWHSKSNVSTASSNHRSLLSENEPFSISRESFDSYRRSFVRVAISGKQDPAHETQDISARSPIQDNVHETYPRQSLDARRSVDTRRSLDVRRSRATPRSSMQQPRHSESHEQVPEEGFEDVGLNDEPKPQPKKRSIFSRFGDNNHANEKTEERPGSSHHFSLTGRKRAESGAGSELKPMPKPSTEAPVEAR</sequence>
<accession>A0A8H7BD20</accession>
<evidence type="ECO:0000313" key="3">
    <source>
        <dbReference type="Proteomes" id="UP000596902"/>
    </source>
</evidence>
<reference evidence="2" key="2">
    <citation type="submission" date="2020-08" db="EMBL/GenBank/DDBJ databases">
        <title>Draft Genome Sequence of Cumin Blight Pathogen Alternaria burnsii.</title>
        <authorList>
            <person name="Feng Z."/>
        </authorList>
    </citation>
    <scope>NUCLEOTIDE SEQUENCE</scope>
    <source>
        <strain evidence="2">CBS107.38</strain>
    </source>
</reference>
<feature type="compositionally biased region" description="Basic and acidic residues" evidence="1">
    <location>
        <begin position="214"/>
        <end position="224"/>
    </location>
</feature>
<protein>
    <submittedName>
        <fullName evidence="2">Uncharacterized protein</fullName>
    </submittedName>
</protein>
<dbReference type="AlphaFoldDB" id="A0A8H7BD20"/>
<dbReference type="EMBL" id="JAAABM010000006">
    <property type="protein sequence ID" value="KAF7677117.1"/>
    <property type="molecule type" value="Genomic_DNA"/>
</dbReference>
<organism evidence="2 3">
    <name type="scientific">Alternaria burnsii</name>
    <dbReference type="NCBI Taxonomy" id="1187904"/>
    <lineage>
        <taxon>Eukaryota</taxon>
        <taxon>Fungi</taxon>
        <taxon>Dikarya</taxon>
        <taxon>Ascomycota</taxon>
        <taxon>Pezizomycotina</taxon>
        <taxon>Dothideomycetes</taxon>
        <taxon>Pleosporomycetidae</taxon>
        <taxon>Pleosporales</taxon>
        <taxon>Pleosporineae</taxon>
        <taxon>Pleosporaceae</taxon>
        <taxon>Alternaria</taxon>
        <taxon>Alternaria sect. Alternaria</taxon>
    </lineage>
</organism>
<evidence type="ECO:0000256" key="1">
    <source>
        <dbReference type="SAM" id="MobiDB-lite"/>
    </source>
</evidence>
<feature type="compositionally biased region" description="Acidic residues" evidence="1">
    <location>
        <begin position="183"/>
        <end position="192"/>
    </location>
</feature>